<dbReference type="EMBL" id="AAOA02000003">
    <property type="protein sequence ID" value="EAQ96911.2"/>
    <property type="molecule type" value="Genomic_DNA"/>
</dbReference>
<reference evidence="3 4" key="2">
    <citation type="journal article" date="2009" name="PLoS ONE">
        <title>The photosynthetic apparatus and its regulation in the aerobic gammaproteobacterium Congregibacter litoralis gen. nov., sp. nov.</title>
        <authorList>
            <person name="Spring S."/>
            <person name="Lunsdorf H."/>
            <person name="Fuchs B.M."/>
            <person name="Tindall B.J."/>
        </authorList>
    </citation>
    <scope>NUCLEOTIDE SEQUENCE [LARGE SCALE GENOMIC DNA]</scope>
    <source>
        <strain evidence="3">KT71</strain>
    </source>
</reference>
<dbReference type="STRING" id="314285.KT71_11439"/>
<name>A4AB39_9GAMM</name>
<accession>A4AB39</accession>
<evidence type="ECO:0000256" key="1">
    <source>
        <dbReference type="SAM" id="Phobius"/>
    </source>
</evidence>
<feature type="domain" description="NERD" evidence="2">
    <location>
        <begin position="36"/>
        <end position="154"/>
    </location>
</feature>
<keyword evidence="1" id="KW-1133">Transmembrane helix</keyword>
<sequence>METVQILDLFLQGFSDFWWAPFIGVFFWWLNSARTKGRVGEWAVQSKLGAGLDSSTYTVLQDVTLPTARGTTQIDHIVLSPFGIFVIETKNWSGALYGSLDQAKWTQAFGRGKKVSVQNPFRQNYAHVKAVVRSVGIRGVHRIVYLYDLEDNDGKNPQGILHAGVPG</sequence>
<feature type="transmembrane region" description="Helical" evidence="1">
    <location>
        <begin position="6"/>
        <end position="30"/>
    </location>
</feature>
<gene>
    <name evidence="3" type="ORF">KT71_11439</name>
</gene>
<keyword evidence="1" id="KW-0812">Transmembrane</keyword>
<keyword evidence="1" id="KW-0472">Membrane</keyword>
<keyword evidence="4" id="KW-1185">Reference proteome</keyword>
<evidence type="ECO:0000259" key="2">
    <source>
        <dbReference type="PROSITE" id="PS50965"/>
    </source>
</evidence>
<dbReference type="PROSITE" id="PS50965">
    <property type="entry name" value="NERD"/>
    <property type="match status" value="1"/>
</dbReference>
<evidence type="ECO:0000313" key="3">
    <source>
        <dbReference type="EMBL" id="EAQ96911.2"/>
    </source>
</evidence>
<reference evidence="3 4" key="1">
    <citation type="journal article" date="2007" name="Proc. Natl. Acad. Sci. U.S.A.">
        <title>Characterization of a marine gammaproteobacterium capable of aerobic anoxygenic photosynthesis.</title>
        <authorList>
            <person name="Fuchs B.M."/>
            <person name="Spring S."/>
            <person name="Teeling H."/>
            <person name="Quast C."/>
            <person name="Wulf J."/>
            <person name="Schattenhofer M."/>
            <person name="Yan S."/>
            <person name="Ferriera S."/>
            <person name="Johnson J."/>
            <person name="Glockner F.O."/>
            <person name="Amann R."/>
        </authorList>
    </citation>
    <scope>NUCLEOTIDE SEQUENCE [LARGE SCALE GENOMIC DNA]</scope>
    <source>
        <strain evidence="3">KT71</strain>
    </source>
</reference>
<dbReference type="AlphaFoldDB" id="A4AB39"/>
<dbReference type="HOGENOM" id="CLU_068011_2_1_6"/>
<organism evidence="3 4">
    <name type="scientific">Congregibacter litoralis KT71</name>
    <dbReference type="NCBI Taxonomy" id="314285"/>
    <lineage>
        <taxon>Bacteria</taxon>
        <taxon>Pseudomonadati</taxon>
        <taxon>Pseudomonadota</taxon>
        <taxon>Gammaproteobacteria</taxon>
        <taxon>Cellvibrionales</taxon>
        <taxon>Halieaceae</taxon>
        <taxon>Congregibacter</taxon>
    </lineage>
</organism>
<dbReference type="Proteomes" id="UP000019205">
    <property type="component" value="Chromosome"/>
</dbReference>
<dbReference type="InterPro" id="IPR011528">
    <property type="entry name" value="NERD"/>
</dbReference>
<protein>
    <submittedName>
        <fullName evidence="3">Nuclease-related protein domain protein</fullName>
    </submittedName>
</protein>
<dbReference type="eggNOG" id="COG0551">
    <property type="taxonomic scope" value="Bacteria"/>
</dbReference>
<comment type="caution">
    <text evidence="3">The sequence shown here is derived from an EMBL/GenBank/DDBJ whole genome shotgun (WGS) entry which is preliminary data.</text>
</comment>
<proteinExistence type="predicted"/>
<dbReference type="Pfam" id="PF08378">
    <property type="entry name" value="NERD"/>
    <property type="match status" value="1"/>
</dbReference>
<evidence type="ECO:0000313" key="4">
    <source>
        <dbReference type="Proteomes" id="UP000019205"/>
    </source>
</evidence>